<dbReference type="InterPro" id="IPR013149">
    <property type="entry name" value="ADH-like_C"/>
</dbReference>
<dbReference type="EMBL" id="CABFOC020000063">
    <property type="protein sequence ID" value="CAH0055893.1"/>
    <property type="molecule type" value="Genomic_DNA"/>
</dbReference>
<keyword evidence="3" id="KW-0862">Zinc</keyword>
<comment type="caution">
    <text evidence="7">The sequence shown here is derived from an EMBL/GenBank/DDBJ whole genome shotgun (WGS) entry which is preliminary data.</text>
</comment>
<evidence type="ECO:0000256" key="2">
    <source>
        <dbReference type="ARBA" id="ARBA00022723"/>
    </source>
</evidence>
<reference evidence="7 8" key="2">
    <citation type="submission" date="2021-10" db="EMBL/GenBank/DDBJ databases">
        <authorList>
            <person name="Piombo E."/>
        </authorList>
    </citation>
    <scope>NUCLEOTIDE SEQUENCE [LARGE SCALE GENOMIC DNA]</scope>
</reference>
<evidence type="ECO:0000313" key="8">
    <source>
        <dbReference type="Proteomes" id="UP000775872"/>
    </source>
</evidence>
<evidence type="ECO:0000259" key="6">
    <source>
        <dbReference type="Pfam" id="PF00107"/>
    </source>
</evidence>
<feature type="domain" description="Alcohol dehydrogenase-like C-terminal" evidence="6">
    <location>
        <begin position="11"/>
        <end position="109"/>
    </location>
</feature>
<evidence type="ECO:0000256" key="1">
    <source>
        <dbReference type="ARBA" id="ARBA00001947"/>
    </source>
</evidence>
<evidence type="ECO:0000256" key="3">
    <source>
        <dbReference type="ARBA" id="ARBA00022833"/>
    </source>
</evidence>
<sequence>MTLLRSWVLVLSSGSSKKRVCLDNLEVDFYVDYKSPDLVNEVKGVTNGGPYAAIIVSPYIRPGGSVVTVGLPPGQMSTNIFAMVTQKVNIKGSFVGNRYETEEALRIMANSGFQLQSKVVDFADLTKVYGMMEKGLHLDLADIHSHH</sequence>
<evidence type="ECO:0000256" key="5">
    <source>
        <dbReference type="ARBA" id="ARBA00023027"/>
    </source>
</evidence>
<keyword evidence="4" id="KW-0560">Oxidoreductase</keyword>
<evidence type="ECO:0000313" key="7">
    <source>
        <dbReference type="EMBL" id="CAH0055893.1"/>
    </source>
</evidence>
<dbReference type="Proteomes" id="UP000775872">
    <property type="component" value="Unassembled WGS sequence"/>
</dbReference>
<accession>A0A9N9ZHW3</accession>
<dbReference type="Pfam" id="PF00107">
    <property type="entry name" value="ADH_zinc_N"/>
    <property type="match status" value="1"/>
</dbReference>
<dbReference type="GO" id="GO:0004022">
    <property type="term" value="F:alcohol dehydrogenase (NAD+) activity"/>
    <property type="evidence" value="ECO:0007669"/>
    <property type="project" value="TreeGrafter"/>
</dbReference>
<keyword evidence="2" id="KW-0479">Metal-binding</keyword>
<proteinExistence type="predicted"/>
<dbReference type="SUPFAM" id="SSF51735">
    <property type="entry name" value="NAD(P)-binding Rossmann-fold domains"/>
    <property type="match status" value="1"/>
</dbReference>
<comment type="cofactor">
    <cofactor evidence="1">
        <name>Zn(2+)</name>
        <dbReference type="ChEBI" id="CHEBI:29105"/>
    </cofactor>
</comment>
<evidence type="ECO:0000256" key="4">
    <source>
        <dbReference type="ARBA" id="ARBA00023002"/>
    </source>
</evidence>
<organism evidence="7 8">
    <name type="scientific">Clonostachys solani</name>
    <dbReference type="NCBI Taxonomy" id="160281"/>
    <lineage>
        <taxon>Eukaryota</taxon>
        <taxon>Fungi</taxon>
        <taxon>Dikarya</taxon>
        <taxon>Ascomycota</taxon>
        <taxon>Pezizomycotina</taxon>
        <taxon>Sordariomycetes</taxon>
        <taxon>Hypocreomycetidae</taxon>
        <taxon>Hypocreales</taxon>
        <taxon>Bionectriaceae</taxon>
        <taxon>Clonostachys</taxon>
    </lineage>
</organism>
<dbReference type="GO" id="GO:0005737">
    <property type="term" value="C:cytoplasm"/>
    <property type="evidence" value="ECO:0007669"/>
    <property type="project" value="TreeGrafter"/>
</dbReference>
<dbReference type="PANTHER" id="PTHR42940">
    <property type="entry name" value="ALCOHOL DEHYDROGENASE 1-RELATED"/>
    <property type="match status" value="1"/>
</dbReference>
<name>A0A9N9ZHW3_9HYPO</name>
<dbReference type="OrthoDB" id="1879366at2759"/>
<dbReference type="InterPro" id="IPR036291">
    <property type="entry name" value="NAD(P)-bd_dom_sf"/>
</dbReference>
<gene>
    <name evidence="7" type="ORF">CSOL1703_00005827</name>
</gene>
<protein>
    <recommendedName>
        <fullName evidence="6">Alcohol dehydrogenase-like C-terminal domain-containing protein</fullName>
    </recommendedName>
</protein>
<reference evidence="8" key="1">
    <citation type="submission" date="2019-06" db="EMBL/GenBank/DDBJ databases">
        <authorList>
            <person name="Broberg M."/>
        </authorList>
    </citation>
    <scope>NUCLEOTIDE SEQUENCE [LARGE SCALE GENOMIC DNA]</scope>
</reference>
<dbReference type="PANTHER" id="PTHR42940:SF3">
    <property type="entry name" value="ALCOHOL DEHYDROGENASE 1-RELATED"/>
    <property type="match status" value="1"/>
</dbReference>
<dbReference type="GO" id="GO:0046872">
    <property type="term" value="F:metal ion binding"/>
    <property type="evidence" value="ECO:0007669"/>
    <property type="project" value="UniProtKB-KW"/>
</dbReference>
<dbReference type="Gene3D" id="3.40.50.720">
    <property type="entry name" value="NAD(P)-binding Rossmann-like Domain"/>
    <property type="match status" value="1"/>
</dbReference>
<dbReference type="AlphaFoldDB" id="A0A9N9ZHW3"/>
<dbReference type="Gene3D" id="3.90.180.10">
    <property type="entry name" value="Medium-chain alcohol dehydrogenases, catalytic domain"/>
    <property type="match status" value="1"/>
</dbReference>
<keyword evidence="8" id="KW-1185">Reference proteome</keyword>
<keyword evidence="5" id="KW-0520">NAD</keyword>